<dbReference type="RefSeq" id="WP_157460571.1">
    <property type="nucleotide sequence ID" value="NZ_WQLB01000029.1"/>
</dbReference>
<proteinExistence type="predicted"/>
<dbReference type="Proteomes" id="UP000483286">
    <property type="component" value="Unassembled WGS sequence"/>
</dbReference>
<sequence length="159" mass="17741">MSVKAALLLVQQSALTTPRLRGLLFGYQSGTTMHVLLASSLGSPTWYGRSYQRPTDIDLRFAAGWSEALFELFDERLTCIGTWAMHPDGDLQDQVRDLRLFGSGRAPGLLNEAHLLLAVGLYEGSTAARAYICRRGHDYQEISCDFGLQNYGNILKQWL</sequence>
<evidence type="ECO:0000313" key="2">
    <source>
        <dbReference type="Proteomes" id="UP000483286"/>
    </source>
</evidence>
<accession>A0A7C9I4X2</accession>
<dbReference type="AlphaFoldDB" id="A0A7C9I4X2"/>
<dbReference type="EMBL" id="WQLB01000029">
    <property type="protein sequence ID" value="MVN88511.1"/>
    <property type="molecule type" value="Genomic_DNA"/>
</dbReference>
<evidence type="ECO:0000313" key="1">
    <source>
        <dbReference type="EMBL" id="MVN88511.1"/>
    </source>
</evidence>
<gene>
    <name evidence="1" type="ORF">GO986_17360</name>
</gene>
<reference evidence="1 2" key="1">
    <citation type="submission" date="2019-12" db="EMBL/GenBank/DDBJ databases">
        <title>Deinococcus sp. HMF7620 Genome sequencing and assembly.</title>
        <authorList>
            <person name="Kang H."/>
            <person name="Kim H."/>
            <person name="Joh K."/>
        </authorList>
    </citation>
    <scope>NUCLEOTIDE SEQUENCE [LARGE SCALE GENOMIC DNA]</scope>
    <source>
        <strain evidence="1 2">HMF7620</strain>
    </source>
</reference>
<organism evidence="1 2">
    <name type="scientific">Deinococcus arboris</name>
    <dbReference type="NCBI Taxonomy" id="2682977"/>
    <lineage>
        <taxon>Bacteria</taxon>
        <taxon>Thermotogati</taxon>
        <taxon>Deinococcota</taxon>
        <taxon>Deinococci</taxon>
        <taxon>Deinococcales</taxon>
        <taxon>Deinococcaceae</taxon>
        <taxon>Deinococcus</taxon>
    </lineage>
</organism>
<name>A0A7C9I4X2_9DEIO</name>
<comment type="caution">
    <text evidence="1">The sequence shown here is derived from an EMBL/GenBank/DDBJ whole genome shotgun (WGS) entry which is preliminary data.</text>
</comment>
<keyword evidence="2" id="KW-1185">Reference proteome</keyword>
<protein>
    <submittedName>
        <fullName evidence="1">Uncharacterized protein</fullName>
    </submittedName>
</protein>